<protein>
    <recommendedName>
        <fullName evidence="14 15">Multifunctional fusion protein</fullName>
    </recommendedName>
    <domain>
        <recommendedName>
            <fullName evidence="14">Sulfate adenylyltransferase subunit 1</fullName>
            <ecNumber evidence="14">2.7.7.4</ecNumber>
        </recommendedName>
        <alternativeName>
            <fullName evidence="14">ATP-sulfurylase large subunit</fullName>
        </alternativeName>
        <alternativeName>
            <fullName evidence="14">Sulfate adenylate transferase</fullName>
            <shortName evidence="14">SAT</shortName>
        </alternativeName>
    </domain>
    <domain>
        <recommendedName>
            <fullName evidence="15">Adenylyl-sulfate kinase</fullName>
            <ecNumber evidence="15">2.7.1.25</ecNumber>
        </recommendedName>
        <alternativeName>
            <fullName evidence="15">APS kinase</fullName>
        </alternativeName>
        <alternativeName>
            <fullName evidence="15">ATP adenosine-5'-phosphosulfate 3'-phosphotransferase</fullName>
        </alternativeName>
        <alternativeName>
            <fullName evidence="15">Adenosine-5'-phosphosulfate kinase</fullName>
        </alternativeName>
    </domain>
</protein>
<dbReference type="OrthoDB" id="9804504at2"/>
<name>A0A4U8Z1W2_METTU</name>
<dbReference type="AlphaFoldDB" id="A0A4U8Z1W2"/>
<comment type="catalytic activity">
    <reaction evidence="1 15">
        <text>adenosine 5'-phosphosulfate + ATP = 3'-phosphoadenylyl sulfate + ADP + H(+)</text>
        <dbReference type="Rhea" id="RHEA:24152"/>
        <dbReference type="ChEBI" id="CHEBI:15378"/>
        <dbReference type="ChEBI" id="CHEBI:30616"/>
        <dbReference type="ChEBI" id="CHEBI:58243"/>
        <dbReference type="ChEBI" id="CHEBI:58339"/>
        <dbReference type="ChEBI" id="CHEBI:456216"/>
        <dbReference type="EC" id="2.7.1.25"/>
    </reaction>
</comment>
<dbReference type="InterPro" id="IPR002891">
    <property type="entry name" value="APS"/>
</dbReference>
<dbReference type="InterPro" id="IPR000795">
    <property type="entry name" value="T_Tr_GTP-bd_dom"/>
</dbReference>
<reference evidence="18 19" key="1">
    <citation type="submission" date="2019-03" db="EMBL/GenBank/DDBJ databases">
        <authorList>
            <person name="Kox A.R. M."/>
        </authorList>
    </citation>
    <scope>NUCLEOTIDE SEQUENCE [LARGE SCALE GENOMIC DNA]</scope>
    <source>
        <strain evidence="18">MTUNDRAET4 annotated genome</strain>
    </source>
</reference>
<evidence type="ECO:0000256" key="12">
    <source>
        <dbReference type="ARBA" id="ARBA00024872"/>
    </source>
</evidence>
<evidence type="ECO:0000256" key="10">
    <source>
        <dbReference type="ARBA" id="ARBA00023134"/>
    </source>
</evidence>
<comment type="subunit">
    <text evidence="14">Heterodimer composed of CysD, the smaller subunit, and CysN.</text>
</comment>
<comment type="pathway">
    <text evidence="15">Sulfur metabolism; hydrogen sulfide biosynthesis; sulfite from sulfate: step 2/3.</text>
</comment>
<dbReference type="Proteomes" id="UP000294360">
    <property type="component" value="Chromosome"/>
</dbReference>
<dbReference type="KEGG" id="mtun:MTUNDRAET4_2399"/>
<dbReference type="InterPro" id="IPR009001">
    <property type="entry name" value="Transl_elong_EF1A/Init_IF2_C"/>
</dbReference>
<dbReference type="NCBIfam" id="NF003013">
    <property type="entry name" value="PRK03846.1"/>
    <property type="match status" value="1"/>
</dbReference>
<evidence type="ECO:0000313" key="19">
    <source>
        <dbReference type="Proteomes" id="UP000294360"/>
    </source>
</evidence>
<dbReference type="PROSITE" id="PS51722">
    <property type="entry name" value="G_TR_2"/>
    <property type="match status" value="1"/>
</dbReference>
<dbReference type="InterPro" id="IPR027417">
    <property type="entry name" value="P-loop_NTPase"/>
</dbReference>
<dbReference type="EC" id="2.7.7.4" evidence="14"/>
<feature type="domain" description="Tr-type G" evidence="17">
    <location>
        <begin position="25"/>
        <end position="241"/>
    </location>
</feature>
<dbReference type="HAMAP" id="MF_00062">
    <property type="entry name" value="Sulf_adenylyltr_sub1"/>
    <property type="match status" value="1"/>
</dbReference>
<dbReference type="FunFam" id="3.40.50.300:FF:000119">
    <property type="entry name" value="Sulfate adenylyltransferase subunit 1"/>
    <property type="match status" value="1"/>
</dbReference>
<feature type="compositionally biased region" description="Polar residues" evidence="16">
    <location>
        <begin position="7"/>
        <end position="21"/>
    </location>
</feature>
<evidence type="ECO:0000256" key="6">
    <source>
        <dbReference type="ARBA" id="ARBA00022679"/>
    </source>
</evidence>
<dbReference type="CDD" id="cd02027">
    <property type="entry name" value="APSK"/>
    <property type="match status" value="1"/>
</dbReference>
<feature type="region of interest" description="Disordered" evidence="16">
    <location>
        <begin position="1"/>
        <end position="23"/>
    </location>
</feature>
<dbReference type="GO" id="GO:0005524">
    <property type="term" value="F:ATP binding"/>
    <property type="evidence" value="ECO:0007669"/>
    <property type="project" value="UniProtKB-UniRule"/>
</dbReference>
<dbReference type="UniPathway" id="UPA00140">
    <property type="reaction ID" value="UER00204"/>
</dbReference>
<dbReference type="EMBL" id="LR536450">
    <property type="protein sequence ID" value="VFU09286.1"/>
    <property type="molecule type" value="Genomic_DNA"/>
</dbReference>
<dbReference type="PRINTS" id="PR00315">
    <property type="entry name" value="ELONGATNFCT"/>
</dbReference>
<feature type="binding site" evidence="14">
    <location>
        <begin position="113"/>
        <end position="117"/>
    </location>
    <ligand>
        <name>GTP</name>
        <dbReference type="ChEBI" id="CHEBI:37565"/>
    </ligand>
</feature>
<dbReference type="SUPFAM" id="SSF52540">
    <property type="entry name" value="P-loop containing nucleoside triphosphate hydrolases"/>
    <property type="match status" value="2"/>
</dbReference>
<dbReference type="InterPro" id="IPR041757">
    <property type="entry name" value="CysN_GTP-bd"/>
</dbReference>
<dbReference type="NCBIfam" id="NF003478">
    <property type="entry name" value="PRK05124.1"/>
    <property type="match status" value="1"/>
</dbReference>
<feature type="binding site" evidence="14">
    <location>
        <begin position="168"/>
        <end position="171"/>
    </location>
    <ligand>
        <name>GTP</name>
        <dbReference type="ChEBI" id="CHEBI:37565"/>
    </ligand>
</feature>
<comment type="function">
    <text evidence="14">With CysD forms the ATP sulfurylase (ATPS) that catalyzes the adenylation of sulfate producing adenosine 5'-phosphosulfate (APS) and diphosphate, the first enzymatic step in sulfur assimilation pathway. APS synthesis involves the formation of a high-energy phosphoric-sulfuric acid anhydride bond driven by GTP hydrolysis by CysN coupled to ATP hydrolysis by CysD.</text>
</comment>
<dbReference type="Gene3D" id="3.40.50.300">
    <property type="entry name" value="P-loop containing nucleotide triphosphate hydrolases"/>
    <property type="match status" value="2"/>
</dbReference>
<comment type="catalytic activity">
    <reaction evidence="13 14">
        <text>sulfate + ATP + H(+) = adenosine 5'-phosphosulfate + diphosphate</text>
        <dbReference type="Rhea" id="RHEA:18133"/>
        <dbReference type="ChEBI" id="CHEBI:15378"/>
        <dbReference type="ChEBI" id="CHEBI:16189"/>
        <dbReference type="ChEBI" id="CHEBI:30616"/>
        <dbReference type="ChEBI" id="CHEBI:33019"/>
        <dbReference type="ChEBI" id="CHEBI:58243"/>
        <dbReference type="EC" id="2.7.7.4"/>
    </reaction>
</comment>
<dbReference type="SUPFAM" id="SSF50447">
    <property type="entry name" value="Translation proteins"/>
    <property type="match status" value="1"/>
</dbReference>
<dbReference type="InterPro" id="IPR050100">
    <property type="entry name" value="TRAFAC_GTPase_members"/>
</dbReference>
<keyword evidence="15" id="KW-0597">Phosphoprotein</keyword>
<dbReference type="InterPro" id="IPR054696">
    <property type="entry name" value="GTP-eEF1A_C"/>
</dbReference>
<dbReference type="EC" id="2.7.1.25" evidence="15"/>
<dbReference type="Pfam" id="PF22594">
    <property type="entry name" value="GTP-eEF1A_C"/>
    <property type="match status" value="1"/>
</dbReference>
<keyword evidence="9 14" id="KW-0067">ATP-binding</keyword>
<dbReference type="InterPro" id="IPR044139">
    <property type="entry name" value="CysN_NoDQ_III"/>
</dbReference>
<dbReference type="NCBIfam" id="TIGR02034">
    <property type="entry name" value="CysN"/>
    <property type="match status" value="1"/>
</dbReference>
<evidence type="ECO:0000256" key="9">
    <source>
        <dbReference type="ARBA" id="ARBA00022840"/>
    </source>
</evidence>
<dbReference type="SUPFAM" id="SSF50465">
    <property type="entry name" value="EF-Tu/eEF-1alpha/eIF2-gamma C-terminal domain"/>
    <property type="match status" value="1"/>
</dbReference>
<keyword evidence="7 14" id="KW-0548">Nucleotidyltransferase</keyword>
<dbReference type="InterPro" id="IPR044138">
    <property type="entry name" value="CysN_II"/>
</dbReference>
<comment type="function">
    <text evidence="2">APS kinase catalyzes the synthesis of activated sulfate.</text>
</comment>
<keyword evidence="8 14" id="KW-0547">Nucleotide-binding</keyword>
<dbReference type="InterPro" id="IPR031157">
    <property type="entry name" value="G_TR_CS"/>
</dbReference>
<comment type="function">
    <text evidence="12">Proposed to provide activated sulfate for transfer to Nod factor. ATP sulfurylase may be the GTPase, regulating ATP sulfurylase activity.</text>
</comment>
<keyword evidence="10 14" id="KW-0342">GTP-binding</keyword>
<evidence type="ECO:0000256" key="1">
    <source>
        <dbReference type="ARBA" id="ARBA00001823"/>
    </source>
</evidence>
<dbReference type="Pfam" id="PF01583">
    <property type="entry name" value="APS_kinase"/>
    <property type="match status" value="1"/>
</dbReference>
<gene>
    <name evidence="18" type="primary">nodQ</name>
    <name evidence="15" type="synonym">cysC</name>
    <name evidence="14" type="synonym">cysN</name>
    <name evidence="18" type="ORF">MTUNDRAET4_2399</name>
</gene>
<feature type="binding site" evidence="15">
    <location>
        <begin position="470"/>
        <end position="477"/>
    </location>
    <ligand>
        <name>ATP</name>
        <dbReference type="ChEBI" id="CHEBI:30616"/>
    </ligand>
</feature>
<dbReference type="HAMAP" id="MF_00065">
    <property type="entry name" value="Adenylyl_sulf_kinase"/>
    <property type="match status" value="1"/>
</dbReference>
<dbReference type="InterPro" id="IPR059117">
    <property type="entry name" value="APS_kinase_dom"/>
</dbReference>
<evidence type="ECO:0000256" key="14">
    <source>
        <dbReference type="HAMAP-Rule" id="MF_00062"/>
    </source>
</evidence>
<comment type="pathway">
    <text evidence="14">Sulfur metabolism; hydrogen sulfide biosynthesis; sulfite from sulfate: step 1/3.</text>
</comment>
<comment type="similarity">
    <text evidence="3">In the C-terminal section; belongs to the APS kinase family.</text>
</comment>
<dbReference type="PROSITE" id="PS00301">
    <property type="entry name" value="G_TR_1"/>
    <property type="match status" value="1"/>
</dbReference>
<comment type="similarity">
    <text evidence="14">Belongs to the TRAFAC class translation factor GTPase superfamily. Classic translation factor GTPase family. CysN/NodQ subfamily.</text>
</comment>
<evidence type="ECO:0000256" key="16">
    <source>
        <dbReference type="SAM" id="MobiDB-lite"/>
    </source>
</evidence>
<keyword evidence="6 14" id="KW-0808">Transferase</keyword>
<dbReference type="RefSeq" id="WP_134489580.1">
    <property type="nucleotide sequence ID" value="NZ_CP139089.1"/>
</dbReference>
<evidence type="ECO:0000256" key="5">
    <source>
        <dbReference type="ARBA" id="ARBA00011760"/>
    </source>
</evidence>
<dbReference type="NCBIfam" id="TIGR00455">
    <property type="entry name" value="apsK"/>
    <property type="match status" value="1"/>
</dbReference>
<comment type="similarity">
    <text evidence="15">Belongs to the APS kinase family.</text>
</comment>
<evidence type="ECO:0000256" key="7">
    <source>
        <dbReference type="ARBA" id="ARBA00022695"/>
    </source>
</evidence>
<evidence type="ECO:0000256" key="4">
    <source>
        <dbReference type="ARBA" id="ARBA00007237"/>
    </source>
</evidence>
<dbReference type="GO" id="GO:0000103">
    <property type="term" value="P:sulfate assimilation"/>
    <property type="evidence" value="ECO:0007669"/>
    <property type="project" value="UniProtKB-UniRule"/>
</dbReference>
<dbReference type="CDD" id="cd04095">
    <property type="entry name" value="CysN_NoDQ_III"/>
    <property type="match status" value="1"/>
</dbReference>
<organism evidence="18 19">
    <name type="scientific">Methylocella tundrae</name>
    <dbReference type="NCBI Taxonomy" id="227605"/>
    <lineage>
        <taxon>Bacteria</taxon>
        <taxon>Pseudomonadati</taxon>
        <taxon>Pseudomonadota</taxon>
        <taxon>Alphaproteobacteria</taxon>
        <taxon>Hyphomicrobiales</taxon>
        <taxon>Beijerinckiaceae</taxon>
        <taxon>Methylocella</taxon>
    </lineage>
</organism>
<dbReference type="CDD" id="cd04166">
    <property type="entry name" value="CysN_ATPS"/>
    <property type="match status" value="1"/>
</dbReference>
<proteinExistence type="inferred from homology"/>
<dbReference type="InterPro" id="IPR011779">
    <property type="entry name" value="SO4_adenylTrfase_lsu"/>
</dbReference>
<dbReference type="Gene3D" id="2.40.30.10">
    <property type="entry name" value="Translation factors"/>
    <property type="match status" value="2"/>
</dbReference>
<sequence>MLEAVSANLQASPRSEPSQLDASMPPTLRLITCGSVDDGKSTLIGRLLFEQSLIFDDQLAALERDSKRHGTTGDEIDFALLVDGLEAEREQGITIDVAYRYVSTPRRSFIIADTPGHEQYTRNMATAASSANLAILLVDARKGLLTQTCRHATIVSLIGIKHVVLAVNKIDLTGFDEAGFNAIVAKFKTFAEPLGFKSITPIPISARQGDNVSENSANTPWYQGQPLLAFLEAVDVEEDQSGKPFRFPVQWVNRPHLDFRGFAGTIASGTVSEGDEVVVAGSGKSSRVARIVTADGDRASAGAGEAVTITLTDELDIARGDVLSDPKNRPEVSDQFAAHLIWMSEEKLLPGRSYLLKSGAKTAPVTIRELKHRLDVNTLGEMAARTLSLNEVGFCKLSATAPIAFDPYESNHSTGSFILIDRTTNATAAAGLIAFGLRRATNIHTQDLNVRKADRARLNSHKPGVLWFTGLSGSGKSTIANLVESRLYAHGVRTILLDGDNIRHGLNKDLGFTEVDRIENIRRVGEVARLMTQAGLIVLCSFISPFAAERELVRELLDEDEFIEIFVDTPIEDCIARDPKGLYKKALAGEIKNFTGIDQPYETPKNPELIVGRDGQSAREAAALIVAALVQRGFIDRDDWSI</sequence>
<dbReference type="GO" id="GO:0070814">
    <property type="term" value="P:hydrogen sulfide biosynthetic process"/>
    <property type="evidence" value="ECO:0007669"/>
    <property type="project" value="UniProtKB-UniRule"/>
</dbReference>
<comment type="function">
    <text evidence="15">Catalyzes the synthesis of activated sulfate.</text>
</comment>
<dbReference type="NCBIfam" id="NF004035">
    <property type="entry name" value="PRK05506.1"/>
    <property type="match status" value="1"/>
</dbReference>
<accession>A0A4U8Z1W2</accession>
<comment type="subunit">
    <text evidence="5">Sulfate-activating enzymes, NodP and NodQ, may be physically associated.</text>
</comment>
<evidence type="ECO:0000256" key="3">
    <source>
        <dbReference type="ARBA" id="ARBA00005438"/>
    </source>
</evidence>
<evidence type="ECO:0000256" key="13">
    <source>
        <dbReference type="ARBA" id="ARBA00049370"/>
    </source>
</evidence>
<feature type="active site" description="Phosphoserine intermediate" evidence="15">
    <location>
        <position position="544"/>
    </location>
</feature>
<keyword evidence="15 18" id="KW-0418">Kinase</keyword>
<keyword evidence="11" id="KW-0511">Multifunctional enzyme</keyword>
<dbReference type="Pfam" id="PF00009">
    <property type="entry name" value="GTP_EFTU"/>
    <property type="match status" value="1"/>
</dbReference>
<dbReference type="GO" id="GO:0004781">
    <property type="term" value="F:sulfate adenylyltransferase (ATP) activity"/>
    <property type="evidence" value="ECO:0007669"/>
    <property type="project" value="UniProtKB-UniRule"/>
</dbReference>
<dbReference type="GO" id="GO:0005525">
    <property type="term" value="F:GTP binding"/>
    <property type="evidence" value="ECO:0007669"/>
    <property type="project" value="UniProtKB-UniRule"/>
</dbReference>
<dbReference type="CDD" id="cd03695">
    <property type="entry name" value="CysN_NodQ_II"/>
    <property type="match status" value="1"/>
</dbReference>
<evidence type="ECO:0000256" key="2">
    <source>
        <dbReference type="ARBA" id="ARBA00002357"/>
    </source>
</evidence>
<evidence type="ECO:0000256" key="8">
    <source>
        <dbReference type="ARBA" id="ARBA00022741"/>
    </source>
</evidence>
<evidence type="ECO:0000256" key="15">
    <source>
        <dbReference type="HAMAP-Rule" id="MF_00065"/>
    </source>
</evidence>
<dbReference type="InterPro" id="IPR009000">
    <property type="entry name" value="Transl_B-barrel_sf"/>
</dbReference>
<dbReference type="GO" id="GO:0003924">
    <property type="term" value="F:GTPase activity"/>
    <property type="evidence" value="ECO:0007669"/>
    <property type="project" value="InterPro"/>
</dbReference>
<comment type="similarity">
    <text evidence="4">In the N-terminal section; belongs to the TRAFAC class translation factor GTPase superfamily. Classic translation factor GTPase family. CysN/NodQ subfamily.</text>
</comment>
<dbReference type="GO" id="GO:0004020">
    <property type="term" value="F:adenylylsulfate kinase activity"/>
    <property type="evidence" value="ECO:0007669"/>
    <property type="project" value="UniProtKB-UniRule"/>
</dbReference>
<evidence type="ECO:0000256" key="11">
    <source>
        <dbReference type="ARBA" id="ARBA00023268"/>
    </source>
</evidence>
<evidence type="ECO:0000259" key="17">
    <source>
        <dbReference type="PROSITE" id="PS51722"/>
    </source>
</evidence>
<evidence type="ECO:0000313" key="18">
    <source>
        <dbReference type="EMBL" id="VFU09286.1"/>
    </source>
</evidence>
<dbReference type="PANTHER" id="PTHR23115">
    <property type="entry name" value="TRANSLATION FACTOR"/>
    <property type="match status" value="1"/>
</dbReference>
<feature type="binding site" evidence="14">
    <location>
        <begin position="34"/>
        <end position="41"/>
    </location>
    <ligand>
        <name>GTP</name>
        <dbReference type="ChEBI" id="CHEBI:37565"/>
    </ligand>
</feature>